<reference evidence="1" key="1">
    <citation type="submission" date="2014-09" db="EMBL/GenBank/DDBJ databases">
        <authorList>
            <person name="Magalhaes I.L.F."/>
            <person name="Oliveira U."/>
            <person name="Santos F.R."/>
            <person name="Vidigal T.H.D.A."/>
            <person name="Brescovit A.D."/>
            <person name="Santos A.J."/>
        </authorList>
    </citation>
    <scope>NUCLEOTIDE SEQUENCE</scope>
    <source>
        <tissue evidence="1">Shoot tissue taken approximately 20 cm above the soil surface</tissue>
    </source>
</reference>
<dbReference type="AlphaFoldDB" id="A0A0A8ZAA3"/>
<reference evidence="1" key="2">
    <citation type="journal article" date="2015" name="Data Brief">
        <title>Shoot transcriptome of the giant reed, Arundo donax.</title>
        <authorList>
            <person name="Barrero R.A."/>
            <person name="Guerrero F.D."/>
            <person name="Moolhuijzen P."/>
            <person name="Goolsby J.A."/>
            <person name="Tidwell J."/>
            <person name="Bellgard S.E."/>
            <person name="Bellgard M.I."/>
        </authorList>
    </citation>
    <scope>NUCLEOTIDE SEQUENCE</scope>
    <source>
        <tissue evidence="1">Shoot tissue taken approximately 20 cm above the soil surface</tissue>
    </source>
</reference>
<name>A0A0A8ZAA3_ARUDO</name>
<dbReference type="EMBL" id="GBRH01262149">
    <property type="protein sequence ID" value="JAD35746.1"/>
    <property type="molecule type" value="Transcribed_RNA"/>
</dbReference>
<proteinExistence type="predicted"/>
<protein>
    <submittedName>
        <fullName evidence="1">Uncharacterized protein</fullName>
    </submittedName>
</protein>
<accession>A0A0A8ZAA3</accession>
<organism evidence="1">
    <name type="scientific">Arundo donax</name>
    <name type="common">Giant reed</name>
    <name type="synonym">Donax arundinaceus</name>
    <dbReference type="NCBI Taxonomy" id="35708"/>
    <lineage>
        <taxon>Eukaryota</taxon>
        <taxon>Viridiplantae</taxon>
        <taxon>Streptophyta</taxon>
        <taxon>Embryophyta</taxon>
        <taxon>Tracheophyta</taxon>
        <taxon>Spermatophyta</taxon>
        <taxon>Magnoliopsida</taxon>
        <taxon>Liliopsida</taxon>
        <taxon>Poales</taxon>
        <taxon>Poaceae</taxon>
        <taxon>PACMAD clade</taxon>
        <taxon>Arundinoideae</taxon>
        <taxon>Arundineae</taxon>
        <taxon>Arundo</taxon>
    </lineage>
</organism>
<evidence type="ECO:0000313" key="1">
    <source>
        <dbReference type="EMBL" id="JAD35746.1"/>
    </source>
</evidence>
<sequence>MNLVMYINCLLTLNSLEKGCPVSAFLL</sequence>